<accession>A0A2Z2KDQ0</accession>
<gene>
    <name evidence="2" type="ORF">B9T62_10415</name>
</gene>
<dbReference type="KEGG" id="pdh:B9T62_10415"/>
<name>A0A2Z2KDQ0_9BACL</name>
<keyword evidence="1" id="KW-1133">Transmembrane helix</keyword>
<dbReference type="Gene3D" id="2.60.40.1630">
    <property type="entry name" value="bacillus anthracis domain"/>
    <property type="match status" value="1"/>
</dbReference>
<proteinExistence type="predicted"/>
<dbReference type="RefSeq" id="WP_087915176.1">
    <property type="nucleotide sequence ID" value="NZ_CP021780.1"/>
</dbReference>
<dbReference type="OrthoDB" id="2578053at2"/>
<protein>
    <submittedName>
        <fullName evidence="2">Uncharacterized protein</fullName>
    </submittedName>
</protein>
<evidence type="ECO:0000256" key="1">
    <source>
        <dbReference type="SAM" id="Phobius"/>
    </source>
</evidence>
<feature type="transmembrane region" description="Helical" evidence="1">
    <location>
        <begin position="47"/>
        <end position="68"/>
    </location>
</feature>
<dbReference type="AlphaFoldDB" id="A0A2Z2KDQ0"/>
<keyword evidence="3" id="KW-1185">Reference proteome</keyword>
<keyword evidence="1" id="KW-0812">Transmembrane</keyword>
<evidence type="ECO:0000313" key="3">
    <source>
        <dbReference type="Proteomes" id="UP000249890"/>
    </source>
</evidence>
<keyword evidence="1" id="KW-0472">Membrane</keyword>
<evidence type="ECO:0000313" key="2">
    <source>
        <dbReference type="EMBL" id="ASA21163.1"/>
    </source>
</evidence>
<dbReference type="EMBL" id="CP021780">
    <property type="protein sequence ID" value="ASA21163.1"/>
    <property type="molecule type" value="Genomic_DNA"/>
</dbReference>
<reference evidence="2 3" key="1">
    <citation type="submission" date="2017-06" db="EMBL/GenBank/DDBJ databases">
        <title>Complete genome sequence of Paenibacillus donghaensis KCTC 13049T isolated from East Sea sediment, South Korea.</title>
        <authorList>
            <person name="Jung B.K."/>
            <person name="Hong S.-J."/>
            <person name="Shin J.-H."/>
        </authorList>
    </citation>
    <scope>NUCLEOTIDE SEQUENCE [LARGE SCALE GENOMIC DNA]</scope>
    <source>
        <strain evidence="2 3">KCTC 13049</strain>
    </source>
</reference>
<organism evidence="2 3">
    <name type="scientific">Paenibacillus donghaensis</name>
    <dbReference type="NCBI Taxonomy" id="414771"/>
    <lineage>
        <taxon>Bacteria</taxon>
        <taxon>Bacillati</taxon>
        <taxon>Bacillota</taxon>
        <taxon>Bacilli</taxon>
        <taxon>Bacillales</taxon>
        <taxon>Paenibacillaceae</taxon>
        <taxon>Paenibacillus</taxon>
    </lineage>
</organism>
<sequence length="196" mass="21522">MSSREEVKMWEEAAQWPLEMQPADAAAQSRAIRAGIVRGQKKSRRRLLAGSAGGLIAAAVLAAGLLLFNPAEWFQPPVAAVEEKVEWGTLELFKDNLFYDSAVLPYVLKHDYIQSIDQSAESKGFTINVNAVFADENVLTMLYTASTTTDYEIYNVSSSLLKDLSTGGISVMEIEVRAVCMSKKTSNCTSDGPLYR</sequence>
<dbReference type="Proteomes" id="UP000249890">
    <property type="component" value="Chromosome"/>
</dbReference>